<keyword evidence="3" id="KW-1003">Cell membrane</keyword>
<comment type="caution">
    <text evidence="10">The sequence shown here is derived from an EMBL/GenBank/DDBJ whole genome shotgun (WGS) entry which is preliminary data.</text>
</comment>
<feature type="transmembrane region" description="Helical" evidence="8">
    <location>
        <begin position="250"/>
        <end position="271"/>
    </location>
</feature>
<dbReference type="PANTHER" id="PTHR30151">
    <property type="entry name" value="ALKANE SULFONATE ABC TRANSPORTER-RELATED, MEMBRANE SUBUNIT"/>
    <property type="match status" value="1"/>
</dbReference>
<evidence type="ECO:0000256" key="3">
    <source>
        <dbReference type="ARBA" id="ARBA00022475"/>
    </source>
</evidence>
<gene>
    <name evidence="10" type="ORF">BIY29_10580</name>
</gene>
<evidence type="ECO:0000256" key="8">
    <source>
        <dbReference type="RuleBase" id="RU363032"/>
    </source>
</evidence>
<keyword evidence="5 8" id="KW-0812">Transmembrane</keyword>
<dbReference type="GO" id="GO:0055085">
    <property type="term" value="P:transmembrane transport"/>
    <property type="evidence" value="ECO:0007669"/>
    <property type="project" value="InterPro"/>
</dbReference>
<sequence length="282" mass="31568">MYPIMRNKNSEIKPAWLVLGKLSVFLSALAVWEVASWEPQLAFFFGDPQRVVITLWQWFTEGEGVLDIVWGDHVLYSLHFPAQIYPHLIITLAETLLAFFIGTAMGMAAGLFLGLNPLLSAIFSPYIKALNSLPRVILAPIFAMWFGLGIWSKVAFAITLVFFVVFFNVWQGVRDVNPVLLDNVRMLGANKRQQLMTIYLPSATSWVFSSLHMAIGLAFVGSVVGEYLGSYRGIGYLILQAEGSFDINTILAGTLLLTLFALLLDSGISIIERYTFKYRQVK</sequence>
<feature type="transmembrane region" description="Helical" evidence="8">
    <location>
        <begin position="136"/>
        <end position="167"/>
    </location>
</feature>
<dbReference type="Proteomes" id="UP000285648">
    <property type="component" value="Unassembled WGS sequence"/>
</dbReference>
<comment type="similarity">
    <text evidence="8">Belongs to the binding-protein-dependent transport system permease family.</text>
</comment>
<evidence type="ECO:0000256" key="5">
    <source>
        <dbReference type="ARBA" id="ARBA00022692"/>
    </source>
</evidence>
<evidence type="ECO:0000256" key="1">
    <source>
        <dbReference type="ARBA" id="ARBA00004429"/>
    </source>
</evidence>
<dbReference type="AlphaFoldDB" id="A0A421DNE4"/>
<dbReference type="Gene3D" id="1.10.3720.10">
    <property type="entry name" value="MetI-like"/>
    <property type="match status" value="1"/>
</dbReference>
<keyword evidence="4" id="KW-0997">Cell inner membrane</keyword>
<dbReference type="PROSITE" id="PS50928">
    <property type="entry name" value="ABC_TM1"/>
    <property type="match status" value="1"/>
</dbReference>
<feature type="transmembrane region" description="Helical" evidence="8">
    <location>
        <begin position="84"/>
        <end position="115"/>
    </location>
</feature>
<evidence type="ECO:0000256" key="2">
    <source>
        <dbReference type="ARBA" id="ARBA00022448"/>
    </source>
</evidence>
<dbReference type="PANTHER" id="PTHR30151:SF20">
    <property type="entry name" value="ABC TRANSPORTER PERMEASE PROTEIN HI_0355-RELATED"/>
    <property type="match status" value="1"/>
</dbReference>
<dbReference type="InterPro" id="IPR000515">
    <property type="entry name" value="MetI-like"/>
</dbReference>
<dbReference type="GO" id="GO:0005886">
    <property type="term" value="C:plasma membrane"/>
    <property type="evidence" value="ECO:0007669"/>
    <property type="project" value="UniProtKB-SubCell"/>
</dbReference>
<evidence type="ECO:0000256" key="4">
    <source>
        <dbReference type="ARBA" id="ARBA00022519"/>
    </source>
</evidence>
<evidence type="ECO:0000256" key="7">
    <source>
        <dbReference type="ARBA" id="ARBA00023136"/>
    </source>
</evidence>
<evidence type="ECO:0000259" key="9">
    <source>
        <dbReference type="PROSITE" id="PS50928"/>
    </source>
</evidence>
<reference evidence="10 11" key="1">
    <citation type="submission" date="2016-09" db="EMBL/GenBank/DDBJ databases">
        <authorList>
            <person name="Doonan J."/>
            <person name="Pachebat J.A."/>
            <person name="Golyshin P.N."/>
            <person name="Denman S."/>
            <person name="Mcdonald J.E."/>
        </authorList>
    </citation>
    <scope>NUCLEOTIDE SEQUENCE [LARGE SCALE GENOMIC DNA]</scope>
    <source>
        <strain evidence="10 11">NCPPB 3934</strain>
    </source>
</reference>
<feature type="transmembrane region" description="Helical" evidence="8">
    <location>
        <begin position="206"/>
        <end position="229"/>
    </location>
</feature>
<feature type="domain" description="ABC transmembrane type-1" evidence="9">
    <location>
        <begin position="88"/>
        <end position="268"/>
    </location>
</feature>
<keyword evidence="7 8" id="KW-0472">Membrane</keyword>
<accession>A0A421DNE4</accession>
<dbReference type="SUPFAM" id="SSF161098">
    <property type="entry name" value="MetI-like"/>
    <property type="match status" value="1"/>
</dbReference>
<protein>
    <submittedName>
        <fullName evidence="10">ABC transporter permease</fullName>
    </submittedName>
</protein>
<dbReference type="Pfam" id="PF00528">
    <property type="entry name" value="BPD_transp_1"/>
    <property type="match status" value="1"/>
</dbReference>
<comment type="subcellular location">
    <subcellularLocation>
        <location evidence="1">Cell inner membrane</location>
        <topology evidence="1">Multi-pass membrane protein</topology>
    </subcellularLocation>
    <subcellularLocation>
        <location evidence="8">Cell membrane</location>
        <topology evidence="8">Multi-pass membrane protein</topology>
    </subcellularLocation>
</comment>
<evidence type="ECO:0000256" key="6">
    <source>
        <dbReference type="ARBA" id="ARBA00022989"/>
    </source>
</evidence>
<keyword evidence="11" id="KW-1185">Reference proteome</keyword>
<name>A0A421DNE4_9GAMM</name>
<keyword evidence="6 8" id="KW-1133">Transmembrane helix</keyword>
<organism evidence="10 11">
    <name type="scientific">Brenneria alni</name>
    <dbReference type="NCBI Taxonomy" id="71656"/>
    <lineage>
        <taxon>Bacteria</taxon>
        <taxon>Pseudomonadati</taxon>
        <taxon>Pseudomonadota</taxon>
        <taxon>Gammaproteobacteria</taxon>
        <taxon>Enterobacterales</taxon>
        <taxon>Pectobacteriaceae</taxon>
        <taxon>Brenneria</taxon>
    </lineage>
</organism>
<dbReference type="CDD" id="cd06261">
    <property type="entry name" value="TM_PBP2"/>
    <property type="match status" value="1"/>
</dbReference>
<dbReference type="InterPro" id="IPR035906">
    <property type="entry name" value="MetI-like_sf"/>
</dbReference>
<dbReference type="EMBL" id="MJLZ01000021">
    <property type="protein sequence ID" value="RLM23441.1"/>
    <property type="molecule type" value="Genomic_DNA"/>
</dbReference>
<evidence type="ECO:0000313" key="11">
    <source>
        <dbReference type="Proteomes" id="UP000285648"/>
    </source>
</evidence>
<proteinExistence type="inferred from homology"/>
<keyword evidence="2 8" id="KW-0813">Transport</keyword>
<evidence type="ECO:0000313" key="10">
    <source>
        <dbReference type="EMBL" id="RLM23441.1"/>
    </source>
</evidence>